<feature type="repeat" description="Pumilio" evidence="3">
    <location>
        <begin position="237"/>
        <end position="272"/>
    </location>
</feature>
<dbReference type="GO" id="GO:0005730">
    <property type="term" value="C:nucleolus"/>
    <property type="evidence" value="ECO:0007669"/>
    <property type="project" value="TreeGrafter"/>
</dbReference>
<dbReference type="Proteomes" id="UP000820818">
    <property type="component" value="Linkage Group LG5"/>
</dbReference>
<dbReference type="Gene3D" id="1.25.10.10">
    <property type="entry name" value="Leucine-rich Repeat Variant"/>
    <property type="match status" value="2"/>
</dbReference>
<dbReference type="InterPro" id="IPR040059">
    <property type="entry name" value="PUM3"/>
</dbReference>
<dbReference type="InterPro" id="IPR033133">
    <property type="entry name" value="PUM-HD"/>
</dbReference>
<dbReference type="PROSITE" id="PS50303">
    <property type="entry name" value="PUM_HD"/>
    <property type="match status" value="1"/>
</dbReference>
<evidence type="ECO:0000256" key="2">
    <source>
        <dbReference type="ARBA" id="ARBA00022884"/>
    </source>
</evidence>
<dbReference type="InterPro" id="IPR012959">
    <property type="entry name" value="CPL_dom"/>
</dbReference>
<feature type="region of interest" description="Disordered" evidence="4">
    <location>
        <begin position="1"/>
        <end position="25"/>
    </location>
</feature>
<dbReference type="GO" id="GO:0006417">
    <property type="term" value="P:regulation of translation"/>
    <property type="evidence" value="ECO:0007669"/>
    <property type="project" value="TreeGrafter"/>
</dbReference>
<evidence type="ECO:0000256" key="3">
    <source>
        <dbReference type="PROSITE-ProRule" id="PRU00317"/>
    </source>
</evidence>
<reference evidence="6 7" key="1">
    <citation type="submission" date="2022-05" db="EMBL/GenBank/DDBJ databases">
        <title>A multi-omics perspective on studying reproductive biology in Daphnia sinensis.</title>
        <authorList>
            <person name="Jia J."/>
        </authorList>
    </citation>
    <scope>NUCLEOTIDE SEQUENCE [LARGE SCALE GENOMIC DNA]</scope>
    <source>
        <strain evidence="6 7">WSL</strain>
    </source>
</reference>
<dbReference type="SUPFAM" id="SSF48371">
    <property type="entry name" value="ARM repeat"/>
    <property type="match status" value="1"/>
</dbReference>
<dbReference type="PROSITE" id="PS50302">
    <property type="entry name" value="PUM"/>
    <property type="match status" value="1"/>
</dbReference>
<keyword evidence="2" id="KW-0694">RNA-binding</keyword>
<dbReference type="InterPro" id="IPR011989">
    <property type="entry name" value="ARM-like"/>
</dbReference>
<proteinExistence type="predicted"/>
<dbReference type="SMART" id="SM00025">
    <property type="entry name" value="Pumilio"/>
    <property type="match status" value="6"/>
</dbReference>
<dbReference type="PANTHER" id="PTHR13389">
    <property type="entry name" value="PUMILIO HOMOLOG 3"/>
    <property type="match status" value="1"/>
</dbReference>
<evidence type="ECO:0000256" key="1">
    <source>
        <dbReference type="ARBA" id="ARBA00022737"/>
    </source>
</evidence>
<dbReference type="GO" id="GO:0003729">
    <property type="term" value="F:mRNA binding"/>
    <property type="evidence" value="ECO:0007669"/>
    <property type="project" value="TreeGrafter"/>
</dbReference>
<evidence type="ECO:0000313" key="7">
    <source>
        <dbReference type="Proteomes" id="UP000820818"/>
    </source>
</evidence>
<dbReference type="AlphaFoldDB" id="A0AAD5PWQ5"/>
<protein>
    <recommendedName>
        <fullName evidence="5">PUM-HD domain-containing protein</fullName>
    </recommendedName>
</protein>
<dbReference type="PANTHER" id="PTHR13389:SF0">
    <property type="entry name" value="PUMILIO HOMOLOG 3"/>
    <property type="match status" value="1"/>
</dbReference>
<evidence type="ECO:0000256" key="4">
    <source>
        <dbReference type="SAM" id="MobiDB-lite"/>
    </source>
</evidence>
<evidence type="ECO:0000313" key="6">
    <source>
        <dbReference type="EMBL" id="KAI9558165.1"/>
    </source>
</evidence>
<organism evidence="6 7">
    <name type="scientific">Daphnia sinensis</name>
    <dbReference type="NCBI Taxonomy" id="1820382"/>
    <lineage>
        <taxon>Eukaryota</taxon>
        <taxon>Metazoa</taxon>
        <taxon>Ecdysozoa</taxon>
        <taxon>Arthropoda</taxon>
        <taxon>Crustacea</taxon>
        <taxon>Branchiopoda</taxon>
        <taxon>Diplostraca</taxon>
        <taxon>Cladocera</taxon>
        <taxon>Anomopoda</taxon>
        <taxon>Daphniidae</taxon>
        <taxon>Daphnia</taxon>
        <taxon>Daphnia similis group</taxon>
    </lineage>
</organism>
<sequence>MTLKITKQANKKTKKPFVAEDAPGFTHSESKLIDQLEAKKKVKHVKQKEEESAKVGNMFKKKKKNDSDDEEIVEKPKKSQKVKMDVDEDDVEVVKPSKKTKSTESLSEVVVPGFSAPKKAAPKRKHEGEEGPAKKTKKVGGEKSSAFKKKEKEALKVERKTKENENRYLLSVKAKKLWEELRREDTTKEKQLSLSADLYGLIKTHAQELVFAHDTARVIECLFEKASQDIRDALFNELKSHTINLAKSQYAHFYLMKVLRHGNKEQRNYVITALSGKVVFLMKHKFASKVVETAYNDWANASQRALLSQEFYGPEFKLFKDESITTLSAALAKHPEKKEVFLKHMSQAIEPIIAKGVFNHSLLHRLTNEYLTHCSESERSEMIQSLRQAVVQVLHTRDGARVGMTCIWYGTQKDRKDIIKSFKGHVTKICQEEHGHMVLMALFDSVDDTKLVAKAIVSEIATSWREIVLHEHGRKVVMYLLAGRDPKYTHPQIIDILKQGDGNPNSKKDMATRHKELLQYASPAWLEAVAFEPEMWLKDSKNCLVLGSILKFCVGNELKTAFKAVASVIGNPLDQDLRNAFSSDGEKVQHWVEQSAVHMVVKKLIQFDKLRTEPPYFSQAIIDEVDAEEIKGWLSCNRAAFLLVTMVETEIDSVIQAVLEKLKNLRKFLQKQTNKGANLLDSKLSKLEPI</sequence>
<dbReference type="EMBL" id="WJBH02000005">
    <property type="protein sequence ID" value="KAI9558165.1"/>
    <property type="molecule type" value="Genomic_DNA"/>
</dbReference>
<dbReference type="Pfam" id="PF00806">
    <property type="entry name" value="PUF"/>
    <property type="match status" value="2"/>
</dbReference>
<accession>A0AAD5PWQ5</accession>
<dbReference type="InterPro" id="IPR001313">
    <property type="entry name" value="Pumilio_RNA-bd_rpt"/>
</dbReference>
<comment type="caution">
    <text evidence="6">The sequence shown here is derived from an EMBL/GenBank/DDBJ whole genome shotgun (WGS) entry which is preliminary data.</text>
</comment>
<evidence type="ECO:0000259" key="5">
    <source>
        <dbReference type="PROSITE" id="PS50303"/>
    </source>
</evidence>
<keyword evidence="1" id="KW-0677">Repeat</keyword>
<keyword evidence="7" id="KW-1185">Reference proteome</keyword>
<dbReference type="Pfam" id="PF08144">
    <property type="entry name" value="CPL"/>
    <property type="match status" value="1"/>
</dbReference>
<dbReference type="InterPro" id="IPR016024">
    <property type="entry name" value="ARM-type_fold"/>
</dbReference>
<gene>
    <name evidence="6" type="ORF">GHT06_014918</name>
</gene>
<feature type="domain" description="PUM-HD" evidence="5">
    <location>
        <begin position="173"/>
        <end position="522"/>
    </location>
</feature>
<name>A0AAD5PWQ5_9CRUS</name>
<feature type="compositionally biased region" description="Basic and acidic residues" evidence="4">
    <location>
        <begin position="73"/>
        <end position="85"/>
    </location>
</feature>
<feature type="region of interest" description="Disordered" evidence="4">
    <location>
        <begin position="43"/>
        <end position="145"/>
    </location>
</feature>
<dbReference type="FunFam" id="1.25.10.10:FF:000632">
    <property type="entry name" value="Pumilio domain-containing protein"/>
    <property type="match status" value="1"/>
</dbReference>